<dbReference type="GO" id="GO:1990544">
    <property type="term" value="P:mitochondrial ATP transmembrane transport"/>
    <property type="evidence" value="ECO:0007669"/>
    <property type="project" value="InterPro"/>
</dbReference>
<dbReference type="OMA" id="GFYDPMR"/>
<name>A0A151ZEE4_TIELA</name>
<protein>
    <submittedName>
        <fullName evidence="12">Transmembrane protein</fullName>
    </submittedName>
</protein>
<dbReference type="PROSITE" id="PS50920">
    <property type="entry name" value="SOLCAR"/>
    <property type="match status" value="3"/>
</dbReference>
<dbReference type="InParanoid" id="A0A151ZEE4"/>
<evidence type="ECO:0000256" key="9">
    <source>
        <dbReference type="ARBA" id="ARBA00023136"/>
    </source>
</evidence>
<dbReference type="InterPro" id="IPR018108">
    <property type="entry name" value="MCP_transmembrane"/>
</dbReference>
<evidence type="ECO:0000313" key="12">
    <source>
        <dbReference type="EMBL" id="KYQ92328.1"/>
    </source>
</evidence>
<keyword evidence="3 11" id="KW-0813">Transport</keyword>
<evidence type="ECO:0000256" key="2">
    <source>
        <dbReference type="ARBA" id="ARBA00006375"/>
    </source>
</evidence>
<dbReference type="PRINTS" id="PR00927">
    <property type="entry name" value="ADPTRNSLCASE"/>
</dbReference>
<reference evidence="12 13" key="1">
    <citation type="submission" date="2015-12" db="EMBL/GenBank/DDBJ databases">
        <title>Dictyostelia acquired genes for synthesis and detection of signals that induce cell-type specialization by lateral gene transfer from prokaryotes.</title>
        <authorList>
            <person name="Gloeckner G."/>
            <person name="Schaap P."/>
        </authorList>
    </citation>
    <scope>NUCLEOTIDE SEQUENCE [LARGE SCALE GENOMIC DNA]</scope>
    <source>
        <strain evidence="12 13">TK</strain>
    </source>
</reference>
<dbReference type="Pfam" id="PF00153">
    <property type="entry name" value="Mito_carr"/>
    <property type="match status" value="3"/>
</dbReference>
<evidence type="ECO:0000256" key="11">
    <source>
        <dbReference type="RuleBase" id="RU000488"/>
    </source>
</evidence>
<organism evidence="12 13">
    <name type="scientific">Tieghemostelium lacteum</name>
    <name type="common">Slime mold</name>
    <name type="synonym">Dictyostelium lacteum</name>
    <dbReference type="NCBI Taxonomy" id="361077"/>
    <lineage>
        <taxon>Eukaryota</taxon>
        <taxon>Amoebozoa</taxon>
        <taxon>Evosea</taxon>
        <taxon>Eumycetozoa</taxon>
        <taxon>Dictyostelia</taxon>
        <taxon>Dictyosteliales</taxon>
        <taxon>Raperosteliaceae</taxon>
        <taxon>Tieghemostelium</taxon>
    </lineage>
</organism>
<dbReference type="FunCoup" id="A0A151ZEE4">
    <property type="interactions" value="53"/>
</dbReference>
<evidence type="ECO:0000256" key="5">
    <source>
        <dbReference type="ARBA" id="ARBA00022737"/>
    </source>
</evidence>
<gene>
    <name evidence="12" type="ORF">DLAC_06291</name>
</gene>
<keyword evidence="6" id="KW-0999">Mitochondrion inner membrane</keyword>
<evidence type="ECO:0000256" key="10">
    <source>
        <dbReference type="PROSITE-ProRule" id="PRU00282"/>
    </source>
</evidence>
<evidence type="ECO:0000256" key="6">
    <source>
        <dbReference type="ARBA" id="ARBA00022792"/>
    </source>
</evidence>
<keyword evidence="5" id="KW-0677">Repeat</keyword>
<evidence type="ECO:0000256" key="4">
    <source>
        <dbReference type="ARBA" id="ARBA00022692"/>
    </source>
</evidence>
<accession>A0A151ZEE4</accession>
<keyword evidence="9 10" id="KW-0472">Membrane</keyword>
<dbReference type="GO" id="GO:0005743">
    <property type="term" value="C:mitochondrial inner membrane"/>
    <property type="evidence" value="ECO:0007669"/>
    <property type="project" value="UniProtKB-SubCell"/>
</dbReference>
<keyword evidence="7" id="KW-1133">Transmembrane helix</keyword>
<keyword evidence="4 10" id="KW-0812">Transmembrane</keyword>
<evidence type="ECO:0000256" key="7">
    <source>
        <dbReference type="ARBA" id="ARBA00022989"/>
    </source>
</evidence>
<dbReference type="PANTHER" id="PTHR45928">
    <property type="entry name" value="RE38146P"/>
    <property type="match status" value="1"/>
</dbReference>
<dbReference type="GO" id="GO:0140021">
    <property type="term" value="P:mitochondrial ADP transmembrane transport"/>
    <property type="evidence" value="ECO:0007669"/>
    <property type="project" value="InterPro"/>
</dbReference>
<dbReference type="OrthoDB" id="6703404at2759"/>
<dbReference type="AlphaFoldDB" id="A0A151ZEE4"/>
<dbReference type="PANTHER" id="PTHR45928:SF1">
    <property type="entry name" value="RE38146P"/>
    <property type="match status" value="1"/>
</dbReference>
<evidence type="ECO:0000313" key="13">
    <source>
        <dbReference type="Proteomes" id="UP000076078"/>
    </source>
</evidence>
<feature type="repeat" description="Solcar" evidence="10">
    <location>
        <begin position="229"/>
        <end position="319"/>
    </location>
</feature>
<dbReference type="InterPro" id="IPR051508">
    <property type="entry name" value="Mito_Carrier_Antiporter"/>
</dbReference>
<proteinExistence type="inferred from homology"/>
<evidence type="ECO:0000256" key="3">
    <source>
        <dbReference type="ARBA" id="ARBA00022448"/>
    </source>
</evidence>
<comment type="similarity">
    <text evidence="2 11">Belongs to the mitochondrial carrier (TC 2.A.29) family.</text>
</comment>
<dbReference type="InterPro" id="IPR023395">
    <property type="entry name" value="MCP_dom_sf"/>
</dbReference>
<comment type="subcellular location">
    <subcellularLocation>
        <location evidence="1">Mitochondrion inner membrane</location>
        <topology evidence="1">Multi-pass membrane protein</topology>
    </subcellularLocation>
</comment>
<dbReference type="GO" id="GO:0005471">
    <property type="term" value="F:ATP:ADP antiporter activity"/>
    <property type="evidence" value="ECO:0007669"/>
    <property type="project" value="InterPro"/>
</dbReference>
<dbReference type="Proteomes" id="UP000076078">
    <property type="component" value="Unassembled WGS sequence"/>
</dbReference>
<keyword evidence="13" id="KW-1185">Reference proteome</keyword>
<dbReference type="EMBL" id="LODT01000029">
    <property type="protein sequence ID" value="KYQ92328.1"/>
    <property type="molecule type" value="Genomic_DNA"/>
</dbReference>
<feature type="repeat" description="Solcar" evidence="10">
    <location>
        <begin position="28"/>
        <end position="118"/>
    </location>
</feature>
<sequence>MNTTSDNNESKIKLMITVDKNKKSKSNYTIISGFISGGLASICATTITNPIELVKTRLQLQGELNISQRVYSGVFDAFRKIYTSEGIRGLQRGLIPAYFSQGTMQATRLGTFDVFSQLLGAHADQDYFFIKNLLAGASAGALGAALGSPFDLVKVRMQAATMFPNDPQFQGYTSSWAAYRQIIEKEGWRGLCRGMSTSSQRTAVGSGIQLSTYGSAKQLLVNTGLFEHKNTSTHLMASLLAGFIVTIGMNPFDVARTRLYYQGKGNSHGEKYKSLFDCIYKTTKAEGFMALYKGFWAHYLRLGPHTIATLVFWEEFKKLFAKFE</sequence>
<dbReference type="SUPFAM" id="SSF103506">
    <property type="entry name" value="Mitochondrial carrier"/>
    <property type="match status" value="1"/>
</dbReference>
<keyword evidence="8" id="KW-0496">Mitochondrion</keyword>
<feature type="repeat" description="Solcar" evidence="10">
    <location>
        <begin position="127"/>
        <end position="219"/>
    </location>
</feature>
<evidence type="ECO:0000256" key="8">
    <source>
        <dbReference type="ARBA" id="ARBA00023128"/>
    </source>
</evidence>
<comment type="caution">
    <text evidence="12">The sequence shown here is derived from an EMBL/GenBank/DDBJ whole genome shotgun (WGS) entry which is preliminary data.</text>
</comment>
<dbReference type="Gene3D" id="1.50.40.10">
    <property type="entry name" value="Mitochondrial carrier domain"/>
    <property type="match status" value="1"/>
</dbReference>
<evidence type="ECO:0000256" key="1">
    <source>
        <dbReference type="ARBA" id="ARBA00004448"/>
    </source>
</evidence>
<dbReference type="InterPro" id="IPR002113">
    <property type="entry name" value="ADT_euk_type"/>
</dbReference>